<evidence type="ECO:0000313" key="2">
    <source>
        <dbReference type="EMBL" id="KUG02751.1"/>
    </source>
</evidence>
<accession>A0A0W8E248</accession>
<sequence>MQKRSKKKIFGVIGVLVSLILIVAVFFFVPGSKTKTEFNDMANNLTSKTVHQKGVFQEKDIDSLPMPVQNYFRYCGYIDSPKMSYIKIVYQDVDFSLGKNQSPIKIDYTQYNFANKPNRIAYIDSSMYYIPFEGLDSYIDGAGSMKGVIAKLFTLFHQTGNAMDKSSLVTFLSESLFIPSAALEDFIVWEAIDDLHAQATITYYSISASGIFTFNEKGEMVSFATEDREVASIDGTSEKVKWSVICNEYQEINGIRKPTVFQAIWHYDDGNLVYFDGVGIITEHI</sequence>
<keyword evidence="1" id="KW-0812">Transmembrane</keyword>
<protein>
    <submittedName>
        <fullName evidence="2">Uncharacterized protein</fullName>
    </submittedName>
</protein>
<name>A0A0W8E248_9ZZZZ</name>
<feature type="transmembrane region" description="Helical" evidence="1">
    <location>
        <begin position="9"/>
        <end position="29"/>
    </location>
</feature>
<keyword evidence="1" id="KW-1133">Transmembrane helix</keyword>
<organism evidence="2">
    <name type="scientific">hydrocarbon metagenome</name>
    <dbReference type="NCBI Taxonomy" id="938273"/>
    <lineage>
        <taxon>unclassified sequences</taxon>
        <taxon>metagenomes</taxon>
        <taxon>ecological metagenomes</taxon>
    </lineage>
</organism>
<gene>
    <name evidence="2" type="ORF">ASZ90_019827</name>
</gene>
<proteinExistence type="predicted"/>
<dbReference type="InterPro" id="IPR046674">
    <property type="entry name" value="DUF6544"/>
</dbReference>
<reference evidence="2" key="1">
    <citation type="journal article" date="2015" name="Proc. Natl. Acad. Sci. U.S.A.">
        <title>Networks of energetic and metabolic interactions define dynamics in microbial communities.</title>
        <authorList>
            <person name="Embree M."/>
            <person name="Liu J.K."/>
            <person name="Al-Bassam M.M."/>
            <person name="Zengler K."/>
        </authorList>
    </citation>
    <scope>NUCLEOTIDE SEQUENCE</scope>
</reference>
<evidence type="ECO:0000256" key="1">
    <source>
        <dbReference type="SAM" id="Phobius"/>
    </source>
</evidence>
<keyword evidence="1" id="KW-0472">Membrane</keyword>
<comment type="caution">
    <text evidence="2">The sequence shown here is derived from an EMBL/GenBank/DDBJ whole genome shotgun (WGS) entry which is preliminary data.</text>
</comment>
<dbReference type="AlphaFoldDB" id="A0A0W8E248"/>
<dbReference type="Pfam" id="PF20181">
    <property type="entry name" value="DUF6544"/>
    <property type="match status" value="1"/>
</dbReference>
<dbReference type="EMBL" id="LNQE01001909">
    <property type="protein sequence ID" value="KUG02751.1"/>
    <property type="molecule type" value="Genomic_DNA"/>
</dbReference>